<evidence type="ECO:0000313" key="2">
    <source>
        <dbReference type="Proteomes" id="UP001056120"/>
    </source>
</evidence>
<evidence type="ECO:0000313" key="1">
    <source>
        <dbReference type="EMBL" id="KAI3693815.1"/>
    </source>
</evidence>
<comment type="caution">
    <text evidence="1">The sequence shown here is derived from an EMBL/GenBank/DDBJ whole genome shotgun (WGS) entry which is preliminary data.</text>
</comment>
<sequence>MFLALCSQGTKPKIGDLHRLSSQVIRLCNRTSPPFASINIVRKEFKIKKYGTAIRKSSNFPLLSRDLLLLYSVCIEIL</sequence>
<accession>A0ACB8Z7Y1</accession>
<reference evidence="2" key="1">
    <citation type="journal article" date="2022" name="Mol. Ecol. Resour.">
        <title>The genomes of chicory, endive, great burdock and yacon provide insights into Asteraceae palaeo-polyploidization history and plant inulin production.</title>
        <authorList>
            <person name="Fan W."/>
            <person name="Wang S."/>
            <person name="Wang H."/>
            <person name="Wang A."/>
            <person name="Jiang F."/>
            <person name="Liu H."/>
            <person name="Zhao H."/>
            <person name="Xu D."/>
            <person name="Zhang Y."/>
        </authorList>
    </citation>
    <scope>NUCLEOTIDE SEQUENCE [LARGE SCALE GENOMIC DNA]</scope>
    <source>
        <strain evidence="2">cv. Yunnan</strain>
    </source>
</reference>
<gene>
    <name evidence="1" type="ORF">L1987_76767</name>
</gene>
<reference evidence="1 2" key="2">
    <citation type="journal article" date="2022" name="Mol. Ecol. Resour.">
        <title>The genomes of chicory, endive, great burdock and yacon provide insights into Asteraceae paleo-polyploidization history and plant inulin production.</title>
        <authorList>
            <person name="Fan W."/>
            <person name="Wang S."/>
            <person name="Wang H."/>
            <person name="Wang A."/>
            <person name="Jiang F."/>
            <person name="Liu H."/>
            <person name="Zhao H."/>
            <person name="Xu D."/>
            <person name="Zhang Y."/>
        </authorList>
    </citation>
    <scope>NUCLEOTIDE SEQUENCE [LARGE SCALE GENOMIC DNA]</scope>
    <source>
        <strain evidence="2">cv. Yunnan</strain>
        <tissue evidence="1">Leaves</tissue>
    </source>
</reference>
<dbReference type="Proteomes" id="UP001056120">
    <property type="component" value="Linkage Group LG26"/>
</dbReference>
<proteinExistence type="predicted"/>
<dbReference type="EMBL" id="CM042043">
    <property type="protein sequence ID" value="KAI3693815.1"/>
    <property type="molecule type" value="Genomic_DNA"/>
</dbReference>
<name>A0ACB8Z7Y1_9ASTR</name>
<organism evidence="1 2">
    <name type="scientific">Smallanthus sonchifolius</name>
    <dbReference type="NCBI Taxonomy" id="185202"/>
    <lineage>
        <taxon>Eukaryota</taxon>
        <taxon>Viridiplantae</taxon>
        <taxon>Streptophyta</taxon>
        <taxon>Embryophyta</taxon>
        <taxon>Tracheophyta</taxon>
        <taxon>Spermatophyta</taxon>
        <taxon>Magnoliopsida</taxon>
        <taxon>eudicotyledons</taxon>
        <taxon>Gunneridae</taxon>
        <taxon>Pentapetalae</taxon>
        <taxon>asterids</taxon>
        <taxon>campanulids</taxon>
        <taxon>Asterales</taxon>
        <taxon>Asteraceae</taxon>
        <taxon>Asteroideae</taxon>
        <taxon>Heliantheae alliance</taxon>
        <taxon>Millerieae</taxon>
        <taxon>Smallanthus</taxon>
    </lineage>
</organism>
<keyword evidence="2" id="KW-1185">Reference proteome</keyword>
<protein>
    <submittedName>
        <fullName evidence="1">Uncharacterized protein</fullName>
    </submittedName>
</protein>